<keyword evidence="2" id="KW-1185">Reference proteome</keyword>
<gene>
    <name evidence="1" type="ORF">CLV51_106257</name>
</gene>
<sequence>MAGISSNALKGANYSKNRKEFNGIEHTTDLDMNQYDAFYRTLDPQLGRWWQIDPKPDYMWSPYSAMNDNPISKADFLGDTARFGASLSQAFSYNGKQVNGSDLAQKTVKEWSKIGGVKLGINATTGEVEFKGNAKGKYSETGRQEVMALVTGQGQVTVDFSTGDGSHTSGNNIFINPSEVGSIVKGTSSDLDPLTLSFGMVGLHEFGHTKAGGGDFHGPQTLSRFGQIDMLDIKGNAIRQEMSAITGSDWGQRSSYSPMSINGVNYLPFSFSAKQALERSKLVEGRMGGDLVAPIPTKQIIAISAY</sequence>
<comment type="caution">
    <text evidence="1">The sequence shown here is derived from an EMBL/GenBank/DDBJ whole genome shotgun (WGS) entry which is preliminary data.</text>
</comment>
<evidence type="ECO:0000313" key="1">
    <source>
        <dbReference type="EMBL" id="PSL44391.1"/>
    </source>
</evidence>
<reference evidence="1 2" key="1">
    <citation type="submission" date="2018-03" db="EMBL/GenBank/DDBJ databases">
        <title>Genomic Encyclopedia of Archaeal and Bacterial Type Strains, Phase II (KMG-II): from individual species to whole genera.</title>
        <authorList>
            <person name="Goeker M."/>
        </authorList>
    </citation>
    <scope>NUCLEOTIDE SEQUENCE [LARGE SCALE GENOMIC DNA]</scope>
    <source>
        <strain evidence="1 2">DSM 24859</strain>
    </source>
</reference>
<dbReference type="Gene3D" id="2.180.10.10">
    <property type="entry name" value="RHS repeat-associated core"/>
    <property type="match status" value="1"/>
</dbReference>
<evidence type="ECO:0000313" key="2">
    <source>
        <dbReference type="Proteomes" id="UP000240971"/>
    </source>
</evidence>
<dbReference type="Proteomes" id="UP000240971">
    <property type="component" value="Unassembled WGS sequence"/>
</dbReference>
<accession>A0A2P8HDZ7</accession>
<name>A0A2P8HDZ7_CHINA</name>
<protein>
    <submittedName>
        <fullName evidence="1">RHS repeat-associated protein</fullName>
    </submittedName>
</protein>
<organism evidence="1 2">
    <name type="scientific">Chitinophaga niastensis</name>
    <dbReference type="NCBI Taxonomy" id="536980"/>
    <lineage>
        <taxon>Bacteria</taxon>
        <taxon>Pseudomonadati</taxon>
        <taxon>Bacteroidota</taxon>
        <taxon>Chitinophagia</taxon>
        <taxon>Chitinophagales</taxon>
        <taxon>Chitinophagaceae</taxon>
        <taxon>Chitinophaga</taxon>
    </lineage>
</organism>
<proteinExistence type="predicted"/>
<dbReference type="EMBL" id="PYAW01000006">
    <property type="protein sequence ID" value="PSL44391.1"/>
    <property type="molecule type" value="Genomic_DNA"/>
</dbReference>
<dbReference type="AlphaFoldDB" id="A0A2P8HDZ7"/>